<protein>
    <submittedName>
        <fullName evidence="2">Uncharacterized protein</fullName>
    </submittedName>
</protein>
<evidence type="ECO:0000313" key="3">
    <source>
        <dbReference type="Proteomes" id="UP000605986"/>
    </source>
</evidence>
<keyword evidence="3" id="KW-1185">Reference proteome</keyword>
<evidence type="ECO:0000313" key="2">
    <source>
        <dbReference type="EMBL" id="KAF4457253.1"/>
    </source>
</evidence>
<accession>A0A8H4KWW5</accession>
<dbReference type="EMBL" id="JAADJG010000031">
    <property type="protein sequence ID" value="KAF4457253.1"/>
    <property type="molecule type" value="Genomic_DNA"/>
</dbReference>
<proteinExistence type="predicted"/>
<feature type="region of interest" description="Disordered" evidence="1">
    <location>
        <begin position="408"/>
        <end position="428"/>
    </location>
</feature>
<feature type="compositionally biased region" description="Basic and acidic residues" evidence="1">
    <location>
        <begin position="410"/>
        <end position="428"/>
    </location>
</feature>
<evidence type="ECO:0000256" key="1">
    <source>
        <dbReference type="SAM" id="MobiDB-lite"/>
    </source>
</evidence>
<dbReference type="AlphaFoldDB" id="A0A8H4KWW5"/>
<sequence>MAAMSSSKETDVIFHTLNEREKKAALEIKERAGQFPWETIAPWCRSTKWDSPVLSKFLGLVLQGFPDRPPKEELTREERARLRSAVLAVVEHKTIEGKKKLTKTDIDRALSLLKKEFSQGGLETPKPTPQSIFLSSIDKSEQLARPDCKRRIVEDASSHAQPTRPYKRLRSGSRSGMALCAPETATTEHNEAPIKPTVVPGTDGNDMKEQGDQGSDSNLVPQPRDQQRRNDLPAEQHHRQDGINGMSTAAIPIQNGSRPPSRMSLQKLDNVTISFTEEELNMKIHEGIYSFAKEWQTGVDKRLTELDDEFKRTEHIHKKAVQNVERLRSIEEKQSHAVEKSGQIMKKLTEECEETATALRNLQNFKGKVVATAIAALKDGLEELRMKKGLATRNWSLIYDEWTKMKSTTKKGEDEAQSTKEQLDEATNLRDDFKKRHAKGSTFTYTIVLQSDTKDVDGNLLDDRRLGSFEVDFTTSNG</sequence>
<organism evidence="2 3">
    <name type="scientific">Fusarium austroafricanum</name>
    <dbReference type="NCBI Taxonomy" id="2364996"/>
    <lineage>
        <taxon>Eukaryota</taxon>
        <taxon>Fungi</taxon>
        <taxon>Dikarya</taxon>
        <taxon>Ascomycota</taxon>
        <taxon>Pezizomycotina</taxon>
        <taxon>Sordariomycetes</taxon>
        <taxon>Hypocreomycetidae</taxon>
        <taxon>Hypocreales</taxon>
        <taxon>Nectriaceae</taxon>
        <taxon>Fusarium</taxon>
        <taxon>Fusarium concolor species complex</taxon>
    </lineage>
</organism>
<name>A0A8H4KWW5_9HYPO</name>
<comment type="caution">
    <text evidence="2">The sequence shown here is derived from an EMBL/GenBank/DDBJ whole genome shotgun (WGS) entry which is preliminary data.</text>
</comment>
<feature type="compositionally biased region" description="Basic and acidic residues" evidence="1">
    <location>
        <begin position="225"/>
        <end position="241"/>
    </location>
</feature>
<reference evidence="2" key="1">
    <citation type="submission" date="2020-01" db="EMBL/GenBank/DDBJ databases">
        <title>Identification and distribution of gene clusters putatively required for synthesis of sphingolipid metabolism inhibitors in phylogenetically diverse species of the filamentous fungus Fusarium.</title>
        <authorList>
            <person name="Kim H.-S."/>
            <person name="Busman M."/>
            <person name="Brown D.W."/>
            <person name="Divon H."/>
            <person name="Uhlig S."/>
            <person name="Proctor R.H."/>
        </authorList>
    </citation>
    <scope>NUCLEOTIDE SEQUENCE</scope>
    <source>
        <strain evidence="2">NRRL 53441</strain>
    </source>
</reference>
<feature type="region of interest" description="Disordered" evidence="1">
    <location>
        <begin position="152"/>
        <end position="245"/>
    </location>
</feature>
<gene>
    <name evidence="2" type="ORF">F53441_817</name>
</gene>
<dbReference type="Proteomes" id="UP000605986">
    <property type="component" value="Unassembled WGS sequence"/>
</dbReference>